<evidence type="ECO:0000313" key="2">
    <source>
        <dbReference type="Proteomes" id="UP000193944"/>
    </source>
</evidence>
<evidence type="ECO:0000313" key="1">
    <source>
        <dbReference type="EMBL" id="ORX83570.1"/>
    </source>
</evidence>
<comment type="caution">
    <text evidence="1">The sequence shown here is derived from an EMBL/GenBank/DDBJ whole genome shotgun (WGS) entry which is preliminary data.</text>
</comment>
<gene>
    <name evidence="1" type="ORF">BCR32DRAFT_308111</name>
</gene>
<dbReference type="STRING" id="1754192.A0A1Y1XCS6"/>
<protein>
    <recommendedName>
        <fullName evidence="3">Sfi1 spindle body domain-containing protein</fullName>
    </recommendedName>
</protein>
<evidence type="ECO:0008006" key="3">
    <source>
        <dbReference type="Google" id="ProtNLM"/>
    </source>
</evidence>
<proteinExistence type="predicted"/>
<accession>A0A1Y1XCS6</accession>
<reference evidence="1 2" key="2">
    <citation type="submission" date="2016-08" db="EMBL/GenBank/DDBJ databases">
        <title>Pervasive Adenine N6-methylation of Active Genes in Fungi.</title>
        <authorList>
            <consortium name="DOE Joint Genome Institute"/>
            <person name="Mondo S.J."/>
            <person name="Dannebaum R.O."/>
            <person name="Kuo R.C."/>
            <person name="Labutti K."/>
            <person name="Haridas S."/>
            <person name="Kuo A."/>
            <person name="Salamov A."/>
            <person name="Ahrendt S.R."/>
            <person name="Lipzen A."/>
            <person name="Sullivan W."/>
            <person name="Andreopoulos W.B."/>
            <person name="Clum A."/>
            <person name="Lindquist E."/>
            <person name="Daum C."/>
            <person name="Ramamoorthy G.K."/>
            <person name="Gryganskyi A."/>
            <person name="Culley D."/>
            <person name="Magnuson J.K."/>
            <person name="James T.Y."/>
            <person name="O'Malley M.A."/>
            <person name="Stajich J.E."/>
            <person name="Spatafora J.W."/>
            <person name="Visel A."/>
            <person name="Grigoriev I.V."/>
        </authorList>
    </citation>
    <scope>NUCLEOTIDE SEQUENCE [LARGE SCALE GENOMIC DNA]</scope>
    <source>
        <strain evidence="1 2">S4</strain>
    </source>
</reference>
<dbReference type="OrthoDB" id="2135006at2759"/>
<organism evidence="1 2">
    <name type="scientific">Anaeromyces robustus</name>
    <dbReference type="NCBI Taxonomy" id="1754192"/>
    <lineage>
        <taxon>Eukaryota</taxon>
        <taxon>Fungi</taxon>
        <taxon>Fungi incertae sedis</taxon>
        <taxon>Chytridiomycota</taxon>
        <taxon>Chytridiomycota incertae sedis</taxon>
        <taxon>Neocallimastigomycetes</taxon>
        <taxon>Neocallimastigales</taxon>
        <taxon>Neocallimastigaceae</taxon>
        <taxon>Anaeromyces</taxon>
    </lineage>
</organism>
<dbReference type="AlphaFoldDB" id="A0A1Y1XCS6"/>
<dbReference type="PANTHER" id="PTHR22028">
    <property type="entry name" value="SFI1 SPINDLE BODY DOMAIN-CONTAINING PROTEIN-RELATED"/>
    <property type="match status" value="1"/>
</dbReference>
<dbReference type="Proteomes" id="UP000193944">
    <property type="component" value="Unassembled WGS sequence"/>
</dbReference>
<reference evidence="1 2" key="1">
    <citation type="submission" date="2016-08" db="EMBL/GenBank/DDBJ databases">
        <title>A Parts List for Fungal Cellulosomes Revealed by Comparative Genomics.</title>
        <authorList>
            <consortium name="DOE Joint Genome Institute"/>
            <person name="Haitjema C.H."/>
            <person name="Gilmore S.P."/>
            <person name="Henske J.K."/>
            <person name="Solomon K.V."/>
            <person name="De Groot R."/>
            <person name="Kuo A."/>
            <person name="Mondo S.J."/>
            <person name="Salamov A.A."/>
            <person name="Labutti K."/>
            <person name="Zhao Z."/>
            <person name="Chiniquy J."/>
            <person name="Barry K."/>
            <person name="Brewer H.M."/>
            <person name="Purvine S.O."/>
            <person name="Wright A.T."/>
            <person name="Boxma B."/>
            <person name="Van Alen T."/>
            <person name="Hackstein J.H."/>
            <person name="Baker S.E."/>
            <person name="Grigoriev I.V."/>
            <person name="O'Malley M.A."/>
        </authorList>
    </citation>
    <scope>NUCLEOTIDE SEQUENCE [LARGE SCALE GENOMIC DNA]</scope>
    <source>
        <strain evidence="1 2">S4</strain>
    </source>
</reference>
<sequence length="648" mass="79922">MLLCKTNQFYKLMMKKKYYMKWDKKYMARLAKKEEIILHPAIEFHKNKLIKRCFSNWKIQYHKTKLENNKIYKAKKHYKLTIERKIFNKFLLNTQIKTTKRKKYEYVDNIYKNILMVRTFSIWEEQYMEKIKEQKKLKKASEFYNINLLKKIFHYYWQYNNEKKKYKSKLEYIIRHNENINTEKAESFYRSRIIKNNFYIWKQHYIIKTRKIQLKENSIKFMKKHLLSFYFNHWKINYQIIQSKINNLNEIYQQKQITIKQNIFKIWNKKAKKLKWEKKYEDLKTNEIQNSNDAKADNLYKKFITKKYLTIWKNKRSDWHSIYNHYEIQPIIYWCITLCKKVFEGWKTYSKEKKYMKKRILDAENWKKENDLKQGIVTWIKIADKKYSERMKEYEISILPYQDLSSREYYLMRKYFTKWYMMILRKKVNNINNNEEENDSLFEIKNNKNYNTLFPSLLSIEESKKHRLLPKKPRFYFDDTLNDFIECDNQNIENENNSMSIHNHSPITKSSLLCDILNNKIEVKYDKSLLKNMEFYSKDNQFNELLDKFKAKYKPNLNNININNDNDNDNIQTNLPKISTPIHKTYSNINISNVSLNNKRLNDYKSQRYNEMGYYYILEILDSEIENAKNILDLNYNSLEINFLIIKV</sequence>
<dbReference type="InterPro" id="IPR052270">
    <property type="entry name" value="CACF_protein"/>
</dbReference>
<name>A0A1Y1XCS6_9FUNG</name>
<keyword evidence="2" id="KW-1185">Reference proteome</keyword>
<dbReference type="EMBL" id="MCFG01000070">
    <property type="protein sequence ID" value="ORX83570.1"/>
    <property type="molecule type" value="Genomic_DNA"/>
</dbReference>